<feature type="region of interest" description="Disordered" evidence="12">
    <location>
        <begin position="76"/>
        <end position="161"/>
    </location>
</feature>
<protein>
    <recommendedName>
        <fullName evidence="3">Protein TonB</fullName>
    </recommendedName>
</protein>
<evidence type="ECO:0000259" key="13">
    <source>
        <dbReference type="PROSITE" id="PS52015"/>
    </source>
</evidence>
<feature type="region of interest" description="Disordered" evidence="12">
    <location>
        <begin position="1"/>
        <end position="23"/>
    </location>
</feature>
<evidence type="ECO:0000256" key="3">
    <source>
        <dbReference type="ARBA" id="ARBA00022362"/>
    </source>
</evidence>
<dbReference type="PROSITE" id="PS52015">
    <property type="entry name" value="TONB_CTD"/>
    <property type="match status" value="1"/>
</dbReference>
<dbReference type="AlphaFoldDB" id="A0AAE4GDB5"/>
<evidence type="ECO:0000313" key="14">
    <source>
        <dbReference type="EMBL" id="MDT0340217.1"/>
    </source>
</evidence>
<evidence type="ECO:0000256" key="5">
    <source>
        <dbReference type="ARBA" id="ARBA00022475"/>
    </source>
</evidence>
<feature type="compositionally biased region" description="Pro residues" evidence="12">
    <location>
        <begin position="76"/>
        <end position="116"/>
    </location>
</feature>
<keyword evidence="6" id="KW-0997">Cell inner membrane</keyword>
<dbReference type="InterPro" id="IPR006260">
    <property type="entry name" value="TonB/TolA_C"/>
</dbReference>
<evidence type="ECO:0000256" key="6">
    <source>
        <dbReference type="ARBA" id="ARBA00022519"/>
    </source>
</evidence>
<sequence length="240" mass="24881">MRHSMTLPRSAAPSSSWQDQPPAVPVGSALCWPLAVGVAVAVECAIVLLAWPKAQVPEPPPEPVKVMKLVSIAEAPPLPAPTPPTPVPPTPRPPPKPVPPKPAPTPKPAPVVPAPSAPSQEAPAPVSPSQPAPAAAAPSTPPAPAAPAPKAQPGEVRRGLVPLKRVEPDYPPKALASNTEGVVVAHLTIEKDGSVSAVQIVRAQPPKLFDQAATKALMQWKFSRTDEPVLGEVELRFSLN</sequence>
<keyword evidence="5" id="KW-1003">Cell membrane</keyword>
<evidence type="ECO:0000256" key="1">
    <source>
        <dbReference type="ARBA" id="ARBA00004383"/>
    </source>
</evidence>
<evidence type="ECO:0000256" key="4">
    <source>
        <dbReference type="ARBA" id="ARBA00022448"/>
    </source>
</evidence>
<evidence type="ECO:0000256" key="2">
    <source>
        <dbReference type="ARBA" id="ARBA00006555"/>
    </source>
</evidence>
<dbReference type="Pfam" id="PF03544">
    <property type="entry name" value="TonB_C"/>
    <property type="match status" value="1"/>
</dbReference>
<dbReference type="SUPFAM" id="SSF74653">
    <property type="entry name" value="TolA/TonB C-terminal domain"/>
    <property type="match status" value="1"/>
</dbReference>
<dbReference type="InterPro" id="IPR051045">
    <property type="entry name" value="TonB-dependent_transducer"/>
</dbReference>
<dbReference type="PANTHER" id="PTHR33446">
    <property type="entry name" value="PROTEIN TONB-RELATED"/>
    <property type="match status" value="1"/>
</dbReference>
<reference evidence="14" key="1">
    <citation type="submission" date="2023-02" db="EMBL/GenBank/DDBJ databases">
        <title>Description of Herbaspirillum huttiense subsp. nephrolepsisexaltata and Herbaspirillum huttiense subsp. lycopersicon.</title>
        <authorList>
            <person name="Poudel M."/>
            <person name="Sharma A."/>
            <person name="Goss E."/>
            <person name="Tapia J.H."/>
            <person name="Harmon C.M."/>
            <person name="Jones J.B."/>
        </authorList>
    </citation>
    <scope>NUCLEOTIDE SEQUENCE</scope>
    <source>
        <strain evidence="14">NC40101</strain>
    </source>
</reference>
<comment type="caution">
    <text evidence="14">The sequence shown here is derived from an EMBL/GenBank/DDBJ whole genome shotgun (WGS) entry which is preliminary data.</text>
</comment>
<evidence type="ECO:0000256" key="9">
    <source>
        <dbReference type="ARBA" id="ARBA00022927"/>
    </source>
</evidence>
<evidence type="ECO:0000256" key="8">
    <source>
        <dbReference type="ARBA" id="ARBA00022737"/>
    </source>
</evidence>
<gene>
    <name evidence="14" type="ORF">RJN63_25535</name>
</gene>
<keyword evidence="8" id="KW-0677">Repeat</keyword>
<comment type="subcellular location">
    <subcellularLocation>
        <location evidence="1">Cell inner membrane</location>
        <topology evidence="1">Single-pass membrane protein</topology>
        <orientation evidence="1">Periplasmic side</orientation>
    </subcellularLocation>
</comment>
<dbReference type="GO" id="GO:0031992">
    <property type="term" value="F:energy transducer activity"/>
    <property type="evidence" value="ECO:0007669"/>
    <property type="project" value="TreeGrafter"/>
</dbReference>
<dbReference type="PANTHER" id="PTHR33446:SF8">
    <property type="entry name" value="PROTEIN TONB"/>
    <property type="match status" value="1"/>
</dbReference>
<name>A0AAE4GDB5_9BURK</name>
<keyword evidence="11" id="KW-0472">Membrane</keyword>
<keyword evidence="7" id="KW-0812">Transmembrane</keyword>
<dbReference type="GO" id="GO:0098797">
    <property type="term" value="C:plasma membrane protein complex"/>
    <property type="evidence" value="ECO:0007669"/>
    <property type="project" value="TreeGrafter"/>
</dbReference>
<keyword evidence="9" id="KW-0653">Protein transport</keyword>
<comment type="similarity">
    <text evidence="2">Belongs to the TonB family.</text>
</comment>
<keyword evidence="10" id="KW-1133">Transmembrane helix</keyword>
<dbReference type="Gene3D" id="3.30.2420.10">
    <property type="entry name" value="TonB"/>
    <property type="match status" value="1"/>
</dbReference>
<dbReference type="InterPro" id="IPR037682">
    <property type="entry name" value="TonB_C"/>
</dbReference>
<dbReference type="GO" id="GO:0015031">
    <property type="term" value="P:protein transport"/>
    <property type="evidence" value="ECO:0007669"/>
    <property type="project" value="UniProtKB-KW"/>
</dbReference>
<dbReference type="NCBIfam" id="TIGR01352">
    <property type="entry name" value="tonB_Cterm"/>
    <property type="match status" value="1"/>
</dbReference>
<evidence type="ECO:0000256" key="12">
    <source>
        <dbReference type="SAM" id="MobiDB-lite"/>
    </source>
</evidence>
<keyword evidence="4" id="KW-0813">Transport</keyword>
<proteinExistence type="inferred from homology"/>
<evidence type="ECO:0000256" key="10">
    <source>
        <dbReference type="ARBA" id="ARBA00022989"/>
    </source>
</evidence>
<evidence type="ECO:0000256" key="7">
    <source>
        <dbReference type="ARBA" id="ARBA00022692"/>
    </source>
</evidence>
<evidence type="ECO:0000256" key="11">
    <source>
        <dbReference type="ARBA" id="ARBA00023136"/>
    </source>
</evidence>
<dbReference type="GO" id="GO:0055085">
    <property type="term" value="P:transmembrane transport"/>
    <property type="evidence" value="ECO:0007669"/>
    <property type="project" value="InterPro"/>
</dbReference>
<dbReference type="EMBL" id="JAVRAA010000019">
    <property type="protein sequence ID" value="MDT0340217.1"/>
    <property type="molecule type" value="Genomic_DNA"/>
</dbReference>
<accession>A0AAE4GDB5</accession>
<organism evidence="14">
    <name type="scientific">Herbaspirillum huttiense subsp. nephrolepidis</name>
    <dbReference type="NCBI Taxonomy" id="3075126"/>
    <lineage>
        <taxon>Bacteria</taxon>
        <taxon>Pseudomonadati</taxon>
        <taxon>Pseudomonadota</taxon>
        <taxon>Betaproteobacteria</taxon>
        <taxon>Burkholderiales</taxon>
        <taxon>Oxalobacteraceae</taxon>
        <taxon>Herbaspirillum</taxon>
    </lineage>
</organism>
<dbReference type="PRINTS" id="PR01217">
    <property type="entry name" value="PRICHEXTENSN"/>
</dbReference>
<feature type="domain" description="TonB C-terminal" evidence="13">
    <location>
        <begin position="155"/>
        <end position="240"/>
    </location>
</feature>